<evidence type="ECO:0000256" key="1">
    <source>
        <dbReference type="ARBA" id="ARBA00009986"/>
    </source>
</evidence>
<dbReference type="Gene3D" id="3.40.309.10">
    <property type="entry name" value="Aldehyde Dehydrogenase, Chain A, domain 2"/>
    <property type="match status" value="1"/>
</dbReference>
<keyword evidence="2 4" id="KW-0560">Oxidoreductase</keyword>
<dbReference type="Gene3D" id="3.40.605.10">
    <property type="entry name" value="Aldehyde Dehydrogenase, Chain A, domain 1"/>
    <property type="match status" value="1"/>
</dbReference>
<evidence type="ECO:0000259" key="5">
    <source>
        <dbReference type="Pfam" id="PF00171"/>
    </source>
</evidence>
<evidence type="ECO:0000256" key="2">
    <source>
        <dbReference type="ARBA" id="ARBA00023002"/>
    </source>
</evidence>
<dbReference type="CDD" id="cd07139">
    <property type="entry name" value="ALDH_AldA-Rv0768"/>
    <property type="match status" value="1"/>
</dbReference>
<evidence type="ECO:0000256" key="4">
    <source>
        <dbReference type="RuleBase" id="RU003345"/>
    </source>
</evidence>
<dbReference type="InterPro" id="IPR016163">
    <property type="entry name" value="Ald_DH_C"/>
</dbReference>
<evidence type="ECO:0000256" key="3">
    <source>
        <dbReference type="PROSITE-ProRule" id="PRU10007"/>
    </source>
</evidence>
<dbReference type="Pfam" id="PF00171">
    <property type="entry name" value="Aldedh"/>
    <property type="match status" value="1"/>
</dbReference>
<proteinExistence type="inferred from homology"/>
<dbReference type="SUPFAM" id="SSF53720">
    <property type="entry name" value="ALDH-like"/>
    <property type="match status" value="1"/>
</dbReference>
<dbReference type="PANTHER" id="PTHR42804:SF1">
    <property type="entry name" value="ALDEHYDE DEHYDROGENASE-RELATED"/>
    <property type="match status" value="1"/>
</dbReference>
<evidence type="ECO:0000313" key="6">
    <source>
        <dbReference type="EMBL" id="MFD2799151.1"/>
    </source>
</evidence>
<organism evidence="6 7">
    <name type="scientific">Prauserella oleivorans</name>
    <dbReference type="NCBI Taxonomy" id="1478153"/>
    <lineage>
        <taxon>Bacteria</taxon>
        <taxon>Bacillati</taxon>
        <taxon>Actinomycetota</taxon>
        <taxon>Actinomycetes</taxon>
        <taxon>Pseudonocardiales</taxon>
        <taxon>Pseudonocardiaceae</taxon>
        <taxon>Prauserella</taxon>
    </lineage>
</organism>
<dbReference type="InterPro" id="IPR016162">
    <property type="entry name" value="Ald_DH_N"/>
</dbReference>
<dbReference type="RefSeq" id="WP_377386315.1">
    <property type="nucleotide sequence ID" value="NZ_JBHSAN010000006.1"/>
</dbReference>
<feature type="domain" description="Aldehyde dehydrogenase" evidence="5">
    <location>
        <begin position="23"/>
        <end position="482"/>
    </location>
</feature>
<dbReference type="InterPro" id="IPR029510">
    <property type="entry name" value="Ald_DH_CS_GLU"/>
</dbReference>
<comment type="similarity">
    <text evidence="1 4">Belongs to the aldehyde dehydrogenase family.</text>
</comment>
<dbReference type="PANTHER" id="PTHR42804">
    <property type="entry name" value="ALDEHYDE DEHYDROGENASE"/>
    <property type="match status" value="1"/>
</dbReference>
<feature type="active site" evidence="3">
    <location>
        <position position="259"/>
    </location>
</feature>
<name>A0ABW5WA52_9PSEU</name>
<gene>
    <name evidence="6" type="ORF">ACFS2C_07095</name>
</gene>
<evidence type="ECO:0000313" key="7">
    <source>
        <dbReference type="Proteomes" id="UP001597478"/>
    </source>
</evidence>
<protein>
    <submittedName>
        <fullName evidence="6">Aldehyde dehydrogenase</fullName>
    </submittedName>
</protein>
<dbReference type="PROSITE" id="PS00687">
    <property type="entry name" value="ALDEHYDE_DEHYDR_GLU"/>
    <property type="match status" value="1"/>
</dbReference>
<reference evidence="7" key="1">
    <citation type="journal article" date="2019" name="Int. J. Syst. Evol. Microbiol.">
        <title>The Global Catalogue of Microorganisms (GCM) 10K type strain sequencing project: providing services to taxonomists for standard genome sequencing and annotation.</title>
        <authorList>
            <consortium name="The Broad Institute Genomics Platform"/>
            <consortium name="The Broad Institute Genome Sequencing Center for Infectious Disease"/>
            <person name="Wu L."/>
            <person name="Ma J."/>
        </authorList>
    </citation>
    <scope>NUCLEOTIDE SEQUENCE [LARGE SCALE GENOMIC DNA]</scope>
    <source>
        <strain evidence="7">IBRC-M 10906</strain>
    </source>
</reference>
<dbReference type="InterPro" id="IPR016161">
    <property type="entry name" value="Ald_DH/histidinol_DH"/>
</dbReference>
<keyword evidence="7" id="KW-1185">Reference proteome</keyword>
<dbReference type="InterPro" id="IPR015590">
    <property type="entry name" value="Aldehyde_DH_dom"/>
</dbReference>
<sequence>MTSTVHAPGTVRSYSKLFIGGTWVESAGDQVIPVVSPTTEELLATVPDPTPADIDAAVAAAREAFDHGPWPRMTPGERGAVLARVGQEVEKRFDAMAASFTAEIGAPAAVSEAFHQNALKMWKDASTLHERFAFEEERAWEDGHGVLVREPVGVVATIIPWNGPVATASLKIGPALAAGCTVVLKPAPEGPVSTYLLAEALEAAGLPEGVVSVLPGGREVGEHLVRHPGVDKVAFTGSTAAGRRIMSLCGERITRVTLELGGKSAAIIADDIPLDDVLPTLLFAGIGHSGQVCAALTRVLVPRERQQELLDAMVPAFQGLKVGDPAEPDTVLGPLAAERQRDRVESYIKLGLEEGARLVTGGGRPAGLDRGWFVEPTLFADVRNDMRIAREEIFGPVVCVIPFDSVDEAVELANDSEYGLSGAVYARDPGYGEQIARRIRTGQVSVNNWAMCVVQPFGGFKQSGLGREGNVEGLSAYLETKLIQRP</sequence>
<comment type="caution">
    <text evidence="6">The sequence shown here is derived from an EMBL/GenBank/DDBJ whole genome shotgun (WGS) entry which is preliminary data.</text>
</comment>
<accession>A0ABW5WA52</accession>
<dbReference type="EMBL" id="JBHUOF010000007">
    <property type="protein sequence ID" value="MFD2799151.1"/>
    <property type="molecule type" value="Genomic_DNA"/>
</dbReference>
<dbReference type="Proteomes" id="UP001597478">
    <property type="component" value="Unassembled WGS sequence"/>
</dbReference>